<comment type="caution">
    <text evidence="2">The sequence shown here is derived from an EMBL/GenBank/DDBJ whole genome shotgun (WGS) entry which is preliminary data.</text>
</comment>
<keyword evidence="2" id="KW-0687">Ribonucleoprotein</keyword>
<dbReference type="AlphaFoldDB" id="A0A132NNI9"/>
<feature type="chain" id="PRO_5007800009" evidence="1">
    <location>
        <begin position="17"/>
        <end position="36"/>
    </location>
</feature>
<keyword evidence="2" id="KW-0689">Ribosomal protein</keyword>
<keyword evidence="1" id="KW-0732">Signal</keyword>
<accession>A0A132NNI9</accession>
<evidence type="ECO:0000256" key="1">
    <source>
        <dbReference type="SAM" id="SignalP"/>
    </source>
</evidence>
<sequence length="36" mass="4156">MLLLRWSLALQAVSHGLIFFRRMCMSVSIHEEAVPL</sequence>
<reference evidence="2 3" key="1">
    <citation type="journal article" date="2015" name="Mol. Biochem. Parasitol.">
        <title>Identification of polymorphic genes for use in assemblage B genotyping assays through comparative genomics of multiple assemblage B Giardia duodenalis isolates.</title>
        <authorList>
            <person name="Wielinga C."/>
            <person name="Thompson R.C."/>
            <person name="Monis P."/>
            <person name="Ryan U."/>
        </authorList>
    </citation>
    <scope>NUCLEOTIDE SEQUENCE [LARGE SCALE GENOMIC DNA]</scope>
    <source>
        <strain evidence="2 3">BAH15c1</strain>
    </source>
</reference>
<dbReference type="Proteomes" id="UP000070089">
    <property type="component" value="Unassembled WGS sequence"/>
</dbReference>
<organism evidence="2 3">
    <name type="scientific">Giardia duodenalis assemblage B</name>
    <dbReference type="NCBI Taxonomy" id="1394984"/>
    <lineage>
        <taxon>Eukaryota</taxon>
        <taxon>Metamonada</taxon>
        <taxon>Diplomonadida</taxon>
        <taxon>Hexamitidae</taxon>
        <taxon>Giardiinae</taxon>
        <taxon>Giardia</taxon>
    </lineage>
</organism>
<evidence type="ECO:0000313" key="3">
    <source>
        <dbReference type="Proteomes" id="UP000070089"/>
    </source>
</evidence>
<protein>
    <submittedName>
        <fullName evidence="2">LSU ribosomal protein L15P</fullName>
    </submittedName>
</protein>
<dbReference type="GO" id="GO:0005840">
    <property type="term" value="C:ribosome"/>
    <property type="evidence" value="ECO:0007669"/>
    <property type="project" value="UniProtKB-KW"/>
</dbReference>
<name>A0A132NNI9_GIAIN</name>
<evidence type="ECO:0000313" key="2">
    <source>
        <dbReference type="EMBL" id="KWX11649.1"/>
    </source>
</evidence>
<dbReference type="VEuPathDB" id="GiardiaDB:QR46_4380"/>
<dbReference type="EMBL" id="JXTI01000166">
    <property type="protein sequence ID" value="KWX11649.1"/>
    <property type="molecule type" value="Genomic_DNA"/>
</dbReference>
<proteinExistence type="predicted"/>
<gene>
    <name evidence="2" type="ORF">QR46_4380</name>
</gene>
<feature type="signal peptide" evidence="1">
    <location>
        <begin position="1"/>
        <end position="16"/>
    </location>
</feature>